<sequence>MWKEVLTDFLLTLSFISRLPVKIKNIDEWEKRIKRIPVYFPVIGYIPGTIYSIGVLLAHSLSNYKLLFIFGAMAIGYYFFDLFHFDGLLDMFDGFLNQSNKERRLEIMSKGNVGPFAVFYGMLYILLFYQLMSTLNWQAFLFASVFGRYEMALLLTFSKPAKPKGLGAMLFPYNKRYTACSMIFLIPLLFISPLMFFISLALTITTAYLISRVSEIKIGGITGDVLGGSCLISQMVVLLAFYIFHAFGR</sequence>
<evidence type="ECO:0000256" key="7">
    <source>
        <dbReference type="ARBA" id="ARBA00022475"/>
    </source>
</evidence>
<evidence type="ECO:0000256" key="10">
    <source>
        <dbReference type="ARBA" id="ARBA00022692"/>
    </source>
</evidence>
<protein>
    <recommendedName>
        <fullName evidence="6 19">Adenosylcobinamide-GDP ribazoletransferase</fullName>
        <ecNumber evidence="5 19">2.7.8.26</ecNumber>
    </recommendedName>
    <alternativeName>
        <fullName evidence="16 19">Cobalamin synthase</fullName>
    </alternativeName>
    <alternativeName>
        <fullName evidence="15 19">Cobalamin-5'-phosphate synthase</fullName>
    </alternativeName>
</protein>
<keyword evidence="13 19" id="KW-0472">Membrane</keyword>
<dbReference type="GO" id="GO:0008818">
    <property type="term" value="F:cobalamin 5'-phosphate synthase activity"/>
    <property type="evidence" value="ECO:0007669"/>
    <property type="project" value="UniProtKB-UniRule"/>
</dbReference>
<evidence type="ECO:0000256" key="14">
    <source>
        <dbReference type="ARBA" id="ARBA00025228"/>
    </source>
</evidence>
<keyword evidence="12 19" id="KW-1133">Transmembrane helix</keyword>
<name>A0A172T3H9_FERPE</name>
<feature type="transmembrane region" description="Helical" evidence="19">
    <location>
        <begin position="177"/>
        <end position="210"/>
    </location>
</feature>
<comment type="cofactor">
    <cofactor evidence="1 19">
        <name>Mg(2+)</name>
        <dbReference type="ChEBI" id="CHEBI:18420"/>
    </cofactor>
</comment>
<feature type="transmembrane region" description="Helical" evidence="19">
    <location>
        <begin position="67"/>
        <end position="92"/>
    </location>
</feature>
<evidence type="ECO:0000256" key="9">
    <source>
        <dbReference type="ARBA" id="ARBA00022679"/>
    </source>
</evidence>
<evidence type="ECO:0000256" key="12">
    <source>
        <dbReference type="ARBA" id="ARBA00022989"/>
    </source>
</evidence>
<evidence type="ECO:0000256" key="11">
    <source>
        <dbReference type="ARBA" id="ARBA00022842"/>
    </source>
</evidence>
<dbReference type="PATRIC" id="fig|93466.3.peg.1239"/>
<dbReference type="GO" id="GO:0009236">
    <property type="term" value="P:cobalamin biosynthetic process"/>
    <property type="evidence" value="ECO:0007669"/>
    <property type="project" value="UniProtKB-UniRule"/>
</dbReference>
<evidence type="ECO:0000256" key="19">
    <source>
        <dbReference type="HAMAP-Rule" id="MF_00719"/>
    </source>
</evidence>
<dbReference type="Proteomes" id="UP000077096">
    <property type="component" value="Chromosome"/>
</dbReference>
<evidence type="ECO:0000256" key="15">
    <source>
        <dbReference type="ARBA" id="ARBA00032605"/>
    </source>
</evidence>
<keyword evidence="8 19" id="KW-0169">Cobalamin biosynthesis</keyword>
<evidence type="ECO:0000256" key="2">
    <source>
        <dbReference type="ARBA" id="ARBA00004651"/>
    </source>
</evidence>
<accession>A0A172T3H9</accession>
<dbReference type="GO" id="GO:0051073">
    <property type="term" value="F:adenosylcobinamide-GDP ribazoletransferase activity"/>
    <property type="evidence" value="ECO:0007669"/>
    <property type="project" value="UniProtKB-UniRule"/>
</dbReference>
<dbReference type="GO" id="GO:0005886">
    <property type="term" value="C:plasma membrane"/>
    <property type="evidence" value="ECO:0007669"/>
    <property type="project" value="UniProtKB-SubCell"/>
</dbReference>
<feature type="transmembrane region" description="Helical" evidence="19">
    <location>
        <begin position="113"/>
        <end position="131"/>
    </location>
</feature>
<dbReference type="EC" id="2.7.8.26" evidence="5 19"/>
<dbReference type="PANTHER" id="PTHR34148">
    <property type="entry name" value="ADENOSYLCOBINAMIDE-GDP RIBAZOLETRANSFERASE"/>
    <property type="match status" value="1"/>
</dbReference>
<evidence type="ECO:0000256" key="8">
    <source>
        <dbReference type="ARBA" id="ARBA00022573"/>
    </source>
</evidence>
<dbReference type="HAMAP" id="MF_00719">
    <property type="entry name" value="CobS"/>
    <property type="match status" value="1"/>
</dbReference>
<evidence type="ECO:0000313" key="21">
    <source>
        <dbReference type="Proteomes" id="UP000077096"/>
    </source>
</evidence>
<keyword evidence="11 19" id="KW-0460">Magnesium</keyword>
<comment type="catalytic activity">
    <reaction evidence="17 19">
        <text>alpha-ribazole + adenosylcob(III)inamide-GDP = adenosylcob(III)alamin + GMP + H(+)</text>
        <dbReference type="Rhea" id="RHEA:16049"/>
        <dbReference type="ChEBI" id="CHEBI:10329"/>
        <dbReference type="ChEBI" id="CHEBI:15378"/>
        <dbReference type="ChEBI" id="CHEBI:18408"/>
        <dbReference type="ChEBI" id="CHEBI:58115"/>
        <dbReference type="ChEBI" id="CHEBI:60487"/>
        <dbReference type="EC" id="2.7.8.26"/>
    </reaction>
</comment>
<keyword evidence="10 19" id="KW-0812">Transmembrane</keyword>
<evidence type="ECO:0000313" key="20">
    <source>
        <dbReference type="EMBL" id="ANE41530.1"/>
    </source>
</evidence>
<evidence type="ECO:0000256" key="16">
    <source>
        <dbReference type="ARBA" id="ARBA00032853"/>
    </source>
</evidence>
<evidence type="ECO:0000256" key="13">
    <source>
        <dbReference type="ARBA" id="ARBA00023136"/>
    </source>
</evidence>
<keyword evidence="9 19" id="KW-0808">Transferase</keyword>
<comment type="similarity">
    <text evidence="4 19">Belongs to the CobS family.</text>
</comment>
<dbReference type="AlphaFoldDB" id="A0A172T3H9"/>
<comment type="subcellular location">
    <subcellularLocation>
        <location evidence="2 19">Cell membrane</location>
        <topology evidence="2 19">Multi-pass membrane protein</topology>
    </subcellularLocation>
</comment>
<keyword evidence="7 19" id="KW-1003">Cell membrane</keyword>
<dbReference type="Pfam" id="PF02654">
    <property type="entry name" value="CobS"/>
    <property type="match status" value="1"/>
</dbReference>
<dbReference type="PANTHER" id="PTHR34148:SF1">
    <property type="entry name" value="ADENOSYLCOBINAMIDE-GDP RIBAZOLETRANSFERASE"/>
    <property type="match status" value="1"/>
</dbReference>
<reference evidence="20 21" key="1">
    <citation type="submission" date="2014-08" db="EMBL/GenBank/DDBJ databases">
        <title>Fervidobacterium pennivorans DYC genome.</title>
        <authorList>
            <person name="Wushke S."/>
        </authorList>
    </citation>
    <scope>NUCLEOTIDE SEQUENCE [LARGE SCALE GENOMIC DNA]</scope>
    <source>
        <strain evidence="20 21">DYC</strain>
    </source>
</reference>
<evidence type="ECO:0000256" key="18">
    <source>
        <dbReference type="ARBA" id="ARBA00049504"/>
    </source>
</evidence>
<evidence type="ECO:0000256" key="4">
    <source>
        <dbReference type="ARBA" id="ARBA00010561"/>
    </source>
</evidence>
<evidence type="ECO:0000256" key="1">
    <source>
        <dbReference type="ARBA" id="ARBA00001946"/>
    </source>
</evidence>
<dbReference type="EMBL" id="CP011393">
    <property type="protein sequence ID" value="ANE41530.1"/>
    <property type="molecule type" value="Genomic_DNA"/>
</dbReference>
<dbReference type="UniPathway" id="UPA00148">
    <property type="reaction ID" value="UER00238"/>
</dbReference>
<proteinExistence type="inferred from homology"/>
<evidence type="ECO:0000256" key="17">
    <source>
        <dbReference type="ARBA" id="ARBA00048623"/>
    </source>
</evidence>
<feature type="transmembrane region" description="Helical" evidence="19">
    <location>
        <begin position="38"/>
        <end position="61"/>
    </location>
</feature>
<comment type="catalytic activity">
    <reaction evidence="18 19">
        <text>alpha-ribazole 5'-phosphate + adenosylcob(III)inamide-GDP = adenosylcob(III)alamin 5'-phosphate + GMP + H(+)</text>
        <dbReference type="Rhea" id="RHEA:23560"/>
        <dbReference type="ChEBI" id="CHEBI:15378"/>
        <dbReference type="ChEBI" id="CHEBI:57918"/>
        <dbReference type="ChEBI" id="CHEBI:58115"/>
        <dbReference type="ChEBI" id="CHEBI:60487"/>
        <dbReference type="ChEBI" id="CHEBI:60493"/>
        <dbReference type="EC" id="2.7.8.26"/>
    </reaction>
</comment>
<evidence type="ECO:0000256" key="3">
    <source>
        <dbReference type="ARBA" id="ARBA00004663"/>
    </source>
</evidence>
<comment type="function">
    <text evidence="14 19">Joins adenosylcobinamide-GDP and alpha-ribazole to generate adenosylcobalamin (Ado-cobalamin). Also synthesizes adenosylcobalamin 5'-phosphate from adenosylcobinamide-GDP and alpha-ribazole 5'-phosphate.</text>
</comment>
<gene>
    <name evidence="19" type="primary">cobS</name>
    <name evidence="20" type="ORF">JM64_05835</name>
</gene>
<feature type="transmembrane region" description="Helical" evidence="19">
    <location>
        <begin position="225"/>
        <end position="244"/>
    </location>
</feature>
<dbReference type="OrthoDB" id="9794626at2"/>
<dbReference type="InterPro" id="IPR003805">
    <property type="entry name" value="CobS"/>
</dbReference>
<evidence type="ECO:0000256" key="5">
    <source>
        <dbReference type="ARBA" id="ARBA00013200"/>
    </source>
</evidence>
<dbReference type="KEGG" id="fng:JM64_05835"/>
<organism evidence="20 21">
    <name type="scientific">Fervidobacterium pennivorans</name>
    <dbReference type="NCBI Taxonomy" id="93466"/>
    <lineage>
        <taxon>Bacteria</taxon>
        <taxon>Thermotogati</taxon>
        <taxon>Thermotogota</taxon>
        <taxon>Thermotogae</taxon>
        <taxon>Thermotogales</taxon>
        <taxon>Fervidobacteriaceae</taxon>
        <taxon>Fervidobacterium</taxon>
    </lineage>
</organism>
<comment type="pathway">
    <text evidence="3 19">Cofactor biosynthesis; adenosylcobalamin biosynthesis; adenosylcobalamin from cob(II)yrinate a,c-diamide: step 7/7.</text>
</comment>
<evidence type="ECO:0000256" key="6">
    <source>
        <dbReference type="ARBA" id="ARBA00015850"/>
    </source>
</evidence>